<dbReference type="EMBL" id="JAHESF010000032">
    <property type="protein sequence ID" value="MBT1699978.1"/>
    <property type="molecule type" value="Genomic_DNA"/>
</dbReference>
<comment type="caution">
    <text evidence="4">The sequence shown here is derived from an EMBL/GenBank/DDBJ whole genome shotgun (WGS) entry which is preliminary data.</text>
</comment>
<dbReference type="InterPro" id="IPR011006">
    <property type="entry name" value="CheY-like_superfamily"/>
</dbReference>
<dbReference type="PROSITE" id="PS50110">
    <property type="entry name" value="RESPONSE_REGULATORY"/>
    <property type="match status" value="1"/>
</dbReference>
<proteinExistence type="predicted"/>
<evidence type="ECO:0000256" key="1">
    <source>
        <dbReference type="ARBA" id="ARBA00022553"/>
    </source>
</evidence>
<dbReference type="AlphaFoldDB" id="A0AAP2DP79"/>
<dbReference type="PANTHER" id="PTHR44591:SF3">
    <property type="entry name" value="RESPONSE REGULATORY DOMAIN-CONTAINING PROTEIN"/>
    <property type="match status" value="1"/>
</dbReference>
<dbReference type="PANTHER" id="PTHR44591">
    <property type="entry name" value="STRESS RESPONSE REGULATOR PROTEIN 1"/>
    <property type="match status" value="1"/>
</dbReference>
<evidence type="ECO:0000313" key="4">
    <source>
        <dbReference type="EMBL" id="MBT1699978.1"/>
    </source>
</evidence>
<dbReference type="GO" id="GO:0000160">
    <property type="term" value="P:phosphorelay signal transduction system"/>
    <property type="evidence" value="ECO:0007669"/>
    <property type="project" value="InterPro"/>
</dbReference>
<gene>
    <name evidence="4" type="ORF">KK083_24035</name>
</gene>
<feature type="domain" description="Response regulatory" evidence="3">
    <location>
        <begin position="3"/>
        <end position="116"/>
    </location>
</feature>
<keyword evidence="5" id="KW-1185">Reference proteome</keyword>
<accession>A0AAP2DP79</accession>
<dbReference type="RefSeq" id="WP_254168264.1">
    <property type="nucleotide sequence ID" value="NZ_JAHESF010000032.1"/>
</dbReference>
<dbReference type="Proteomes" id="UP001319200">
    <property type="component" value="Unassembled WGS sequence"/>
</dbReference>
<feature type="modified residue" description="4-aspartylphosphate" evidence="2">
    <location>
        <position position="51"/>
    </location>
</feature>
<protein>
    <submittedName>
        <fullName evidence="4">Response regulator</fullName>
    </submittedName>
</protein>
<dbReference type="InterPro" id="IPR050595">
    <property type="entry name" value="Bact_response_regulator"/>
</dbReference>
<evidence type="ECO:0000313" key="5">
    <source>
        <dbReference type="Proteomes" id="UP001319200"/>
    </source>
</evidence>
<dbReference type="SMART" id="SM00448">
    <property type="entry name" value="REC"/>
    <property type="match status" value="1"/>
</dbReference>
<dbReference type="InterPro" id="IPR001789">
    <property type="entry name" value="Sig_transdc_resp-reg_receiver"/>
</dbReference>
<evidence type="ECO:0000259" key="3">
    <source>
        <dbReference type="PROSITE" id="PS50110"/>
    </source>
</evidence>
<organism evidence="4 5">
    <name type="scientific">Chryseosolibacter histidini</name>
    <dbReference type="NCBI Taxonomy" id="2782349"/>
    <lineage>
        <taxon>Bacteria</taxon>
        <taxon>Pseudomonadati</taxon>
        <taxon>Bacteroidota</taxon>
        <taxon>Cytophagia</taxon>
        <taxon>Cytophagales</taxon>
        <taxon>Chryseotaleaceae</taxon>
        <taxon>Chryseosolibacter</taxon>
    </lineage>
</organism>
<sequence>MAKIILAESDHDSRFMLSRILLAAGHHVQSFAEGTEIVNGNVTLPDVFILDQQISTIDGLALSKFLKIKTETRKIPIIMLSAYPEMRRKAKQIGVSAFLPKPFAARELLNVIGRHTSR</sequence>
<dbReference type="Gene3D" id="3.40.50.2300">
    <property type="match status" value="1"/>
</dbReference>
<name>A0AAP2DP79_9BACT</name>
<dbReference type="Pfam" id="PF00072">
    <property type="entry name" value="Response_reg"/>
    <property type="match status" value="1"/>
</dbReference>
<keyword evidence="1 2" id="KW-0597">Phosphoprotein</keyword>
<dbReference type="SUPFAM" id="SSF52172">
    <property type="entry name" value="CheY-like"/>
    <property type="match status" value="1"/>
</dbReference>
<reference evidence="4 5" key="1">
    <citation type="submission" date="2021-05" db="EMBL/GenBank/DDBJ databases">
        <title>A Polyphasic approach of four new species of the genus Ohtaekwangia: Ohtaekwangia histidinii sp. nov., Ohtaekwangia cretensis sp. nov., Ohtaekwangia indiensis sp. nov., Ohtaekwangia reichenbachii sp. nov. from diverse environment.</title>
        <authorList>
            <person name="Octaviana S."/>
        </authorList>
    </citation>
    <scope>NUCLEOTIDE SEQUENCE [LARGE SCALE GENOMIC DNA]</scope>
    <source>
        <strain evidence="4 5">PWU4</strain>
    </source>
</reference>
<evidence type="ECO:0000256" key="2">
    <source>
        <dbReference type="PROSITE-ProRule" id="PRU00169"/>
    </source>
</evidence>
<dbReference type="CDD" id="cd00156">
    <property type="entry name" value="REC"/>
    <property type="match status" value="1"/>
</dbReference>